<comment type="caution">
    <text evidence="3">The sequence shown here is derived from an EMBL/GenBank/DDBJ whole genome shotgun (WGS) entry which is preliminary data.</text>
</comment>
<proteinExistence type="predicted"/>
<evidence type="ECO:0000313" key="4">
    <source>
        <dbReference type="Proteomes" id="UP000824120"/>
    </source>
</evidence>
<feature type="domain" description="DUF4283" evidence="2">
    <location>
        <begin position="49"/>
        <end position="110"/>
    </location>
</feature>
<organism evidence="3 4">
    <name type="scientific">Solanum commersonii</name>
    <name type="common">Commerson's wild potato</name>
    <name type="synonym">Commerson's nightshade</name>
    <dbReference type="NCBI Taxonomy" id="4109"/>
    <lineage>
        <taxon>Eukaryota</taxon>
        <taxon>Viridiplantae</taxon>
        <taxon>Streptophyta</taxon>
        <taxon>Embryophyta</taxon>
        <taxon>Tracheophyta</taxon>
        <taxon>Spermatophyta</taxon>
        <taxon>Magnoliopsida</taxon>
        <taxon>eudicotyledons</taxon>
        <taxon>Gunneridae</taxon>
        <taxon>Pentapetalae</taxon>
        <taxon>asterids</taxon>
        <taxon>lamiids</taxon>
        <taxon>Solanales</taxon>
        <taxon>Solanaceae</taxon>
        <taxon>Solanoideae</taxon>
        <taxon>Solaneae</taxon>
        <taxon>Solanum</taxon>
    </lineage>
</organism>
<dbReference type="OrthoDB" id="1751950at2759"/>
<feature type="region of interest" description="Disordered" evidence="1">
    <location>
        <begin position="319"/>
        <end position="340"/>
    </location>
</feature>
<reference evidence="3 4" key="1">
    <citation type="submission" date="2020-09" db="EMBL/GenBank/DDBJ databases">
        <title>De no assembly of potato wild relative species, Solanum commersonii.</title>
        <authorList>
            <person name="Cho K."/>
        </authorList>
    </citation>
    <scope>NUCLEOTIDE SEQUENCE [LARGE SCALE GENOMIC DNA]</scope>
    <source>
        <strain evidence="3">LZ3.2</strain>
        <tissue evidence="3">Leaf</tissue>
    </source>
</reference>
<evidence type="ECO:0000259" key="2">
    <source>
        <dbReference type="Pfam" id="PF14111"/>
    </source>
</evidence>
<evidence type="ECO:0000313" key="3">
    <source>
        <dbReference type="EMBL" id="KAG5627450.1"/>
    </source>
</evidence>
<dbReference type="InterPro" id="IPR025558">
    <property type="entry name" value="DUF4283"/>
</dbReference>
<gene>
    <name evidence="3" type="ORF">H5410_012668</name>
</gene>
<dbReference type="EMBL" id="JACXVP010000002">
    <property type="protein sequence ID" value="KAG5627450.1"/>
    <property type="molecule type" value="Genomic_DNA"/>
</dbReference>
<keyword evidence="4" id="KW-1185">Reference proteome</keyword>
<dbReference type="Proteomes" id="UP000824120">
    <property type="component" value="Chromosome 2"/>
</dbReference>
<dbReference type="Pfam" id="PF14111">
    <property type="entry name" value="DUF4283"/>
    <property type="match status" value="1"/>
</dbReference>
<accession>A0A9J6ATB2</accession>
<sequence>MGSSKKFELCRGPAPPAGLSPSSSQPTYATLIKTDTNLTPTTPLKPKEFALIEKFSYGKPDMAELRKLFPQQLGIKGGCSFGLTYSRHMLVRLFLHGDFISVYSKTVTYIWGKDEGRDVDYQFRIQNGHFCLIQTRKPPLLLLGFLFLISPRISLAESIKKMRALQRDYQLPGRQKSYHNYQHTSMELINSRKDSTELQHTKASLKEPGMAQVRPKGEKNMFKRSSVARVRLGLIYYQLRRINIREEAACNLKEIVRFNIKSKDEVDAYGEVHTKFQVDLMDILNEKTGKKNIINKGMGCISFDPEVSSNADRALATVPESGGASKNRQEHDNVAIATTG</sequence>
<feature type="region of interest" description="Disordered" evidence="1">
    <location>
        <begin position="1"/>
        <end position="25"/>
    </location>
</feature>
<evidence type="ECO:0000256" key="1">
    <source>
        <dbReference type="SAM" id="MobiDB-lite"/>
    </source>
</evidence>
<protein>
    <recommendedName>
        <fullName evidence="2">DUF4283 domain-containing protein</fullName>
    </recommendedName>
</protein>
<dbReference type="AlphaFoldDB" id="A0A9J6ATB2"/>
<name>A0A9J6ATB2_SOLCO</name>